<evidence type="ECO:0000313" key="7">
    <source>
        <dbReference type="Proteomes" id="UP000823842"/>
    </source>
</evidence>
<comment type="similarity">
    <text evidence="1">Belongs to the DtxR/MntR family.</text>
</comment>
<evidence type="ECO:0000313" key="6">
    <source>
        <dbReference type="EMBL" id="HJB29243.1"/>
    </source>
</evidence>
<accession>A0A9D2LU47</accession>
<keyword evidence="4" id="KW-0804">Transcription</keyword>
<dbReference type="InterPro" id="IPR036421">
    <property type="entry name" value="Fe_dep_repressor_sf"/>
</dbReference>
<dbReference type="AlphaFoldDB" id="A0A9D2LU47"/>
<dbReference type="SUPFAM" id="SSF46785">
    <property type="entry name" value="Winged helix' DNA-binding domain"/>
    <property type="match status" value="1"/>
</dbReference>
<organism evidence="6 7">
    <name type="scientific">Candidatus Blautia faecavium</name>
    <dbReference type="NCBI Taxonomy" id="2838487"/>
    <lineage>
        <taxon>Bacteria</taxon>
        <taxon>Bacillati</taxon>
        <taxon>Bacillota</taxon>
        <taxon>Clostridia</taxon>
        <taxon>Lachnospirales</taxon>
        <taxon>Lachnospiraceae</taxon>
        <taxon>Blautia</taxon>
    </lineage>
</organism>
<dbReference type="InterPro" id="IPR022689">
    <property type="entry name" value="Iron_dep_repressor"/>
</dbReference>
<dbReference type="SMART" id="SM00529">
    <property type="entry name" value="HTH_DTXR"/>
    <property type="match status" value="1"/>
</dbReference>
<keyword evidence="3" id="KW-0238">DNA-binding</keyword>
<dbReference type="InterPro" id="IPR001367">
    <property type="entry name" value="Fe_dep_repressor"/>
</dbReference>
<dbReference type="GO" id="GO:0003677">
    <property type="term" value="F:DNA binding"/>
    <property type="evidence" value="ECO:0007669"/>
    <property type="project" value="UniProtKB-KW"/>
</dbReference>
<dbReference type="EMBL" id="DWYZ01000201">
    <property type="protein sequence ID" value="HJB29243.1"/>
    <property type="molecule type" value="Genomic_DNA"/>
</dbReference>
<dbReference type="Pfam" id="PF01325">
    <property type="entry name" value="Fe_dep_repress"/>
    <property type="match status" value="1"/>
</dbReference>
<dbReference type="Proteomes" id="UP000823842">
    <property type="component" value="Unassembled WGS sequence"/>
</dbReference>
<gene>
    <name evidence="6" type="ORF">IAA06_10690</name>
</gene>
<dbReference type="Gene3D" id="1.10.60.10">
    <property type="entry name" value="Iron dependent repressor, metal binding and dimerisation domain"/>
    <property type="match status" value="1"/>
</dbReference>
<evidence type="ECO:0000256" key="3">
    <source>
        <dbReference type="ARBA" id="ARBA00023125"/>
    </source>
</evidence>
<dbReference type="InterPro" id="IPR036388">
    <property type="entry name" value="WH-like_DNA-bd_sf"/>
</dbReference>
<evidence type="ECO:0000259" key="5">
    <source>
        <dbReference type="PROSITE" id="PS50944"/>
    </source>
</evidence>
<proteinExistence type="inferred from homology"/>
<dbReference type="Gene3D" id="1.10.10.10">
    <property type="entry name" value="Winged helix-like DNA-binding domain superfamily/Winged helix DNA-binding domain"/>
    <property type="match status" value="1"/>
</dbReference>
<dbReference type="Pfam" id="PF02742">
    <property type="entry name" value="Fe_dep_repr_C"/>
    <property type="match status" value="1"/>
</dbReference>
<dbReference type="PANTHER" id="PTHR33238:SF7">
    <property type="entry name" value="IRON-DEPENDENT TRANSCRIPTIONAL REGULATOR"/>
    <property type="match status" value="1"/>
</dbReference>
<dbReference type="PANTHER" id="PTHR33238">
    <property type="entry name" value="IRON (METAL) DEPENDENT REPRESSOR, DTXR FAMILY"/>
    <property type="match status" value="1"/>
</dbReference>
<dbReference type="InterPro" id="IPR050536">
    <property type="entry name" value="DtxR_MntR_Metal-Reg"/>
</dbReference>
<dbReference type="SUPFAM" id="SSF47979">
    <property type="entry name" value="Iron-dependent repressor protein, dimerization domain"/>
    <property type="match status" value="1"/>
</dbReference>
<evidence type="ECO:0000256" key="4">
    <source>
        <dbReference type="ARBA" id="ARBA00023163"/>
    </source>
</evidence>
<reference evidence="6" key="1">
    <citation type="journal article" date="2021" name="PeerJ">
        <title>Extensive microbial diversity within the chicken gut microbiome revealed by metagenomics and culture.</title>
        <authorList>
            <person name="Gilroy R."/>
            <person name="Ravi A."/>
            <person name="Getino M."/>
            <person name="Pursley I."/>
            <person name="Horton D.L."/>
            <person name="Alikhan N.F."/>
            <person name="Baker D."/>
            <person name="Gharbi K."/>
            <person name="Hall N."/>
            <person name="Watson M."/>
            <person name="Adriaenssens E.M."/>
            <person name="Foster-Nyarko E."/>
            <person name="Jarju S."/>
            <person name="Secka A."/>
            <person name="Antonio M."/>
            <person name="Oren A."/>
            <person name="Chaudhuri R.R."/>
            <person name="La Ragione R."/>
            <person name="Hildebrand F."/>
            <person name="Pallen M.J."/>
        </authorList>
    </citation>
    <scope>NUCLEOTIDE SEQUENCE</scope>
    <source>
        <strain evidence="6">ChiSjej1B19-5720</strain>
    </source>
</reference>
<reference evidence="6" key="2">
    <citation type="submission" date="2021-04" db="EMBL/GenBank/DDBJ databases">
        <authorList>
            <person name="Gilroy R."/>
        </authorList>
    </citation>
    <scope>NUCLEOTIDE SEQUENCE</scope>
    <source>
        <strain evidence="6">ChiSjej1B19-5720</strain>
    </source>
</reference>
<sequence>MHTNESAENYLETILILSKQLPVVRSVDIAAELNFKKPSISVAMKKLKNSGYILVSPKGYITLTKTGKEIADRIYERHTLLTSWLTRLGVDADTAAKDACRIEHVISSQSFEALRNHVKPFSPDEN</sequence>
<dbReference type="GO" id="GO:0046914">
    <property type="term" value="F:transition metal ion binding"/>
    <property type="evidence" value="ECO:0007669"/>
    <property type="project" value="InterPro"/>
</dbReference>
<dbReference type="GO" id="GO:0003700">
    <property type="term" value="F:DNA-binding transcription factor activity"/>
    <property type="evidence" value="ECO:0007669"/>
    <property type="project" value="InterPro"/>
</dbReference>
<name>A0A9D2LU47_9FIRM</name>
<dbReference type="GO" id="GO:0046983">
    <property type="term" value="F:protein dimerization activity"/>
    <property type="evidence" value="ECO:0007669"/>
    <property type="project" value="InterPro"/>
</dbReference>
<comment type="caution">
    <text evidence="6">The sequence shown here is derived from an EMBL/GenBank/DDBJ whole genome shotgun (WGS) entry which is preliminary data.</text>
</comment>
<feature type="domain" description="HTH dtxR-type" evidence="5">
    <location>
        <begin position="1"/>
        <end position="64"/>
    </location>
</feature>
<evidence type="ECO:0000256" key="1">
    <source>
        <dbReference type="ARBA" id="ARBA00007871"/>
    </source>
</evidence>
<protein>
    <submittedName>
        <fullName evidence="6">Metal-dependent transcriptional regulator</fullName>
    </submittedName>
</protein>
<dbReference type="PROSITE" id="PS50944">
    <property type="entry name" value="HTH_DTXR"/>
    <property type="match status" value="1"/>
</dbReference>
<dbReference type="InterPro" id="IPR036390">
    <property type="entry name" value="WH_DNA-bd_sf"/>
</dbReference>
<evidence type="ECO:0000256" key="2">
    <source>
        <dbReference type="ARBA" id="ARBA00023015"/>
    </source>
</evidence>
<dbReference type="InterPro" id="IPR022687">
    <property type="entry name" value="HTH_DTXR"/>
</dbReference>
<keyword evidence="2" id="KW-0805">Transcription regulation</keyword>